<organism evidence="1 2">
    <name type="scientific">Pseudoalteromonas translucida (strain TAC 125)</name>
    <dbReference type="NCBI Taxonomy" id="326442"/>
    <lineage>
        <taxon>Bacteria</taxon>
        <taxon>Pseudomonadati</taxon>
        <taxon>Pseudomonadota</taxon>
        <taxon>Gammaproteobacteria</taxon>
        <taxon>Alteromonadales</taxon>
        <taxon>Pseudoalteromonadaceae</taxon>
        <taxon>Pseudoalteromonas</taxon>
    </lineage>
</organism>
<dbReference type="PATRIC" id="fig|326442.8.peg.1484"/>
<keyword evidence="2" id="KW-1185">Reference proteome</keyword>
<sequence length="103" mass="11921">MSTLVWTKQKPTLPGFYFFRMHDTAYSVQHPHVRYLAFDDGELCVIDPEFHLVDELSDDFEYAGPITEPVEQNEISDFLTCDSALFERQLLDNVTTDEQVTSI</sequence>
<protein>
    <submittedName>
        <fullName evidence="1">Orphan protein</fullName>
    </submittedName>
</protein>
<dbReference type="KEGG" id="pha:PSHAa1534"/>
<evidence type="ECO:0000313" key="1">
    <source>
        <dbReference type="EMBL" id="CAI86607.1"/>
    </source>
</evidence>
<dbReference type="Proteomes" id="UP000006843">
    <property type="component" value="Chromosome I"/>
</dbReference>
<dbReference type="EMBL" id="CR954246">
    <property type="protein sequence ID" value="CAI86607.1"/>
    <property type="molecule type" value="Genomic_DNA"/>
</dbReference>
<reference evidence="1 2" key="1">
    <citation type="journal article" date="2005" name="Genome Res.">
        <title>Coping with cold: the genome of the versatile marine Antarctica bacterium Pseudoalteromonas haloplanktis TAC125.</title>
        <authorList>
            <person name="Medigue C."/>
            <person name="Krin E."/>
            <person name="Pascal G."/>
            <person name="Barbe V."/>
            <person name="Bernsel A."/>
            <person name="Bertin P."/>
            <person name="Cheung F."/>
            <person name="Cruveiller S."/>
            <person name="Damico S."/>
            <person name="Duilio A."/>
            <person name="Fang G."/>
            <person name="Feller G."/>
            <person name="Mangenot S."/>
            <person name="Marino G."/>
            <person name="Nilsson J."/>
            <person name="Parilli E."/>
            <person name="Rocha E."/>
            <person name="Rouy Z."/>
            <person name="Sekowska A."/>
            <person name="Tutino M.L."/>
            <person name="Vallenet D."/>
            <person name="von Heijne G."/>
            <person name="Danchin A."/>
        </authorList>
    </citation>
    <scope>NUCLEOTIDE SEQUENCE [LARGE SCALE GENOMIC DNA]</scope>
    <source>
        <strain evidence="2">TAC 125</strain>
    </source>
</reference>
<name>Q3IGK2_PSET1</name>
<dbReference type="HOGENOM" id="CLU_2261382_0_0_6"/>
<dbReference type="AlphaFoldDB" id="Q3IGK2"/>
<dbReference type="STRING" id="326442.PSHAa1534"/>
<gene>
    <name evidence="1" type="ordered locus">PSHAa1534</name>
</gene>
<accession>Q3IGK2</accession>
<dbReference type="BioCyc" id="PHAL326442:PSHA_RS07535-MONOMER"/>
<proteinExistence type="predicted"/>
<evidence type="ECO:0000313" key="2">
    <source>
        <dbReference type="Proteomes" id="UP000006843"/>
    </source>
</evidence>